<dbReference type="RefSeq" id="XP_031579366.1">
    <property type="nucleotide sequence ID" value="XM_031725100.1"/>
</dbReference>
<evidence type="ECO:0000313" key="1">
    <source>
        <dbReference type="EMBL" id="OAT10507.1"/>
    </source>
</evidence>
<name>A0A179UTX7_BLAGS</name>
<accession>A0A179UTX7</accession>
<keyword evidence="2" id="KW-1185">Reference proteome</keyword>
<gene>
    <name evidence="1" type="ORF">BDBG_17364</name>
</gene>
<proteinExistence type="predicted"/>
<organism evidence="1 2">
    <name type="scientific">Blastomyces gilchristii (strain SLH14081)</name>
    <name type="common">Blastomyces dermatitidis</name>
    <dbReference type="NCBI Taxonomy" id="559298"/>
    <lineage>
        <taxon>Eukaryota</taxon>
        <taxon>Fungi</taxon>
        <taxon>Dikarya</taxon>
        <taxon>Ascomycota</taxon>
        <taxon>Pezizomycotina</taxon>
        <taxon>Eurotiomycetes</taxon>
        <taxon>Eurotiomycetidae</taxon>
        <taxon>Onygenales</taxon>
        <taxon>Ajellomycetaceae</taxon>
        <taxon>Blastomyces</taxon>
    </lineage>
</organism>
<dbReference type="EMBL" id="GG657460">
    <property type="protein sequence ID" value="OAT10507.1"/>
    <property type="molecule type" value="Genomic_DNA"/>
</dbReference>
<evidence type="ECO:0000313" key="2">
    <source>
        <dbReference type="Proteomes" id="UP000002038"/>
    </source>
</evidence>
<dbReference type="Proteomes" id="UP000002038">
    <property type="component" value="Unassembled WGS sequence"/>
</dbReference>
<sequence>MLHEILRVKKMIMGLSLGIFDEDRTAFRSSVIWFWEREVRHGERRGVVF</sequence>
<dbReference type="VEuPathDB" id="FungiDB:BDBG_17364"/>
<reference evidence="2" key="1">
    <citation type="journal article" date="2015" name="PLoS Genet.">
        <title>The dynamic genome and transcriptome of the human fungal pathogen Blastomyces and close relative Emmonsia.</title>
        <authorList>
            <person name="Munoz J.F."/>
            <person name="Gauthier G.M."/>
            <person name="Desjardins C.A."/>
            <person name="Gallo J.E."/>
            <person name="Holder J."/>
            <person name="Sullivan T.D."/>
            <person name="Marty A.J."/>
            <person name="Carmen J.C."/>
            <person name="Chen Z."/>
            <person name="Ding L."/>
            <person name="Gujja S."/>
            <person name="Magrini V."/>
            <person name="Misas E."/>
            <person name="Mitreva M."/>
            <person name="Priest M."/>
            <person name="Saif S."/>
            <person name="Whiston E.A."/>
            <person name="Young S."/>
            <person name="Zeng Q."/>
            <person name="Goldman W.E."/>
            <person name="Mardis E.R."/>
            <person name="Taylor J.W."/>
            <person name="McEwen J.G."/>
            <person name="Clay O.K."/>
            <person name="Klein B.S."/>
            <person name="Cuomo C.A."/>
        </authorList>
    </citation>
    <scope>NUCLEOTIDE SEQUENCE [LARGE SCALE GENOMIC DNA]</scope>
    <source>
        <strain evidence="2">SLH14081</strain>
    </source>
</reference>
<protein>
    <submittedName>
        <fullName evidence="1">Uncharacterized protein</fullName>
    </submittedName>
</protein>
<dbReference type="KEGG" id="bgh:BDBG_17364"/>
<dbReference type="GeneID" id="42529097"/>
<dbReference type="AlphaFoldDB" id="A0A179UTX7"/>